<dbReference type="HOGENOM" id="CLU_035063_0_0_1"/>
<dbReference type="PANTHER" id="PTHR12110">
    <property type="entry name" value="HYDROXYPYRUVATE ISOMERASE"/>
    <property type="match status" value="1"/>
</dbReference>
<reference evidence="2 3" key="1">
    <citation type="journal article" date="2012" name="PLoS Pathog.">
        <title>Diverse lifestyles and strategies of plant pathogenesis encoded in the genomes of eighteen Dothideomycetes fungi.</title>
        <authorList>
            <person name="Ohm R.A."/>
            <person name="Feau N."/>
            <person name="Henrissat B."/>
            <person name="Schoch C.L."/>
            <person name="Horwitz B.A."/>
            <person name="Barry K.W."/>
            <person name="Condon B.J."/>
            <person name="Copeland A.C."/>
            <person name="Dhillon B."/>
            <person name="Glaser F."/>
            <person name="Hesse C.N."/>
            <person name="Kosti I."/>
            <person name="LaButti K."/>
            <person name="Lindquist E.A."/>
            <person name="Lucas S."/>
            <person name="Salamov A.A."/>
            <person name="Bradshaw R.E."/>
            <person name="Ciuffetti L."/>
            <person name="Hamelin R.C."/>
            <person name="Kema G.H.J."/>
            <person name="Lawrence C."/>
            <person name="Scott J.A."/>
            <person name="Spatafora J.W."/>
            <person name="Turgeon B.G."/>
            <person name="de Wit P.J.G.M."/>
            <person name="Zhong S."/>
            <person name="Goodwin S.B."/>
            <person name="Grigoriev I.V."/>
        </authorList>
    </citation>
    <scope>NUCLEOTIDE SEQUENCE [LARGE SCALE GENOMIC DNA]</scope>
    <source>
        <strain evidence="2 3">CIRAD86</strain>
    </source>
</reference>
<evidence type="ECO:0000313" key="3">
    <source>
        <dbReference type="Proteomes" id="UP000016932"/>
    </source>
</evidence>
<dbReference type="STRING" id="383855.M3A5D2"/>
<feature type="domain" description="Xylose isomerase-like TIM barrel" evidence="1">
    <location>
        <begin position="29"/>
        <end position="231"/>
    </location>
</feature>
<sequence length="251" mass="28871">MQKMRFDLTFVDARRRQDHIAAVAYIHLRKACEWIDLARILGAEIIQVPASFDHNSLSVSDDQIIEELRHLADAGLPGEGTDEATVTMAYDPMSWSVRSNAWQHALDLKHRVSRPNFKLCLDTYHILSKLWAHCTMPNGRIPGATKRSNDAERMDPPVPHQELRSMGKHYAWHWSGVGRIFPLEAECGAYLPMLDIVRTWLVDLGWSGWVSMEISHHSMDEEERGPRYWAERGMKSWERLQKALTSSEPTN</sequence>
<evidence type="ECO:0000259" key="1">
    <source>
        <dbReference type="Pfam" id="PF01261"/>
    </source>
</evidence>
<proteinExistence type="predicted"/>
<keyword evidence="3" id="KW-1185">Reference proteome</keyword>
<dbReference type="KEGG" id="pfj:MYCFIDRAFT_190567"/>
<dbReference type="InterPro" id="IPR050312">
    <property type="entry name" value="IolE/XylAMocC-like"/>
</dbReference>
<dbReference type="AlphaFoldDB" id="M3A5D2"/>
<dbReference type="Proteomes" id="UP000016932">
    <property type="component" value="Unassembled WGS sequence"/>
</dbReference>
<dbReference type="eggNOG" id="ENOG502QQ4I">
    <property type="taxonomic scope" value="Eukaryota"/>
</dbReference>
<dbReference type="InterPro" id="IPR013022">
    <property type="entry name" value="Xyl_isomerase-like_TIM-brl"/>
</dbReference>
<gene>
    <name evidence="2" type="ORF">MYCFIDRAFT_190567</name>
</gene>
<dbReference type="Pfam" id="PF01261">
    <property type="entry name" value="AP_endonuc_2"/>
    <property type="match status" value="1"/>
</dbReference>
<dbReference type="Gene3D" id="3.20.20.150">
    <property type="entry name" value="Divalent-metal-dependent TIM barrel enzymes"/>
    <property type="match status" value="1"/>
</dbReference>
<name>M3A5D2_PSEFD</name>
<dbReference type="InterPro" id="IPR036237">
    <property type="entry name" value="Xyl_isomerase-like_sf"/>
</dbReference>
<dbReference type="OrthoDB" id="5360893at2759"/>
<dbReference type="SUPFAM" id="SSF51658">
    <property type="entry name" value="Xylose isomerase-like"/>
    <property type="match status" value="1"/>
</dbReference>
<dbReference type="PANTHER" id="PTHR12110:SF38">
    <property type="entry name" value="DIOXYGENASE, PUTATIVE (AFU_ORTHOLOGUE AFUA_6G00240)-RELATED"/>
    <property type="match status" value="1"/>
</dbReference>
<evidence type="ECO:0000313" key="2">
    <source>
        <dbReference type="EMBL" id="EME79811.1"/>
    </source>
</evidence>
<dbReference type="RefSeq" id="XP_007930435.1">
    <property type="nucleotide sequence ID" value="XM_007932244.1"/>
</dbReference>
<organism evidence="2 3">
    <name type="scientific">Pseudocercospora fijiensis (strain CIRAD86)</name>
    <name type="common">Black leaf streak disease fungus</name>
    <name type="synonym">Mycosphaerella fijiensis</name>
    <dbReference type="NCBI Taxonomy" id="383855"/>
    <lineage>
        <taxon>Eukaryota</taxon>
        <taxon>Fungi</taxon>
        <taxon>Dikarya</taxon>
        <taxon>Ascomycota</taxon>
        <taxon>Pezizomycotina</taxon>
        <taxon>Dothideomycetes</taxon>
        <taxon>Dothideomycetidae</taxon>
        <taxon>Mycosphaerellales</taxon>
        <taxon>Mycosphaerellaceae</taxon>
        <taxon>Pseudocercospora</taxon>
    </lineage>
</organism>
<dbReference type="GeneID" id="19335156"/>
<accession>M3A5D2</accession>
<protein>
    <recommendedName>
        <fullName evidence="1">Xylose isomerase-like TIM barrel domain-containing protein</fullName>
    </recommendedName>
</protein>
<dbReference type="EMBL" id="KB446562">
    <property type="protein sequence ID" value="EME79811.1"/>
    <property type="molecule type" value="Genomic_DNA"/>
</dbReference>
<dbReference type="VEuPathDB" id="FungiDB:MYCFIDRAFT_190567"/>